<dbReference type="InterPro" id="IPR036653">
    <property type="entry name" value="CinA-like_C"/>
</dbReference>
<gene>
    <name evidence="1" type="primary">cinA</name>
    <name evidence="5" type="ORF">AUF17_15805</name>
    <name evidence="4" type="ORF">EK398_01945</name>
    <name evidence="3" type="ORF">P7D43_21560</name>
</gene>
<dbReference type="InterPro" id="IPR008135">
    <property type="entry name" value="Competence-induced_CinA"/>
</dbReference>
<dbReference type="SUPFAM" id="SSF142433">
    <property type="entry name" value="CinA-like"/>
    <property type="match status" value="1"/>
</dbReference>
<dbReference type="InterPro" id="IPR001453">
    <property type="entry name" value="MoaB/Mog_dom"/>
</dbReference>
<dbReference type="Gene3D" id="3.90.950.20">
    <property type="entry name" value="CinA-like"/>
    <property type="match status" value="1"/>
</dbReference>
<evidence type="ECO:0000313" key="5">
    <source>
        <dbReference type="EMBL" id="TRZ35461.1"/>
    </source>
</evidence>
<proteinExistence type="inferred from homology"/>
<dbReference type="PIRSF" id="PIRSF006728">
    <property type="entry name" value="CinA"/>
    <property type="match status" value="1"/>
</dbReference>
<reference evidence="3" key="3">
    <citation type="submission" date="2023-03" db="EMBL/GenBank/DDBJ databases">
        <authorList>
            <person name="Shen W."/>
            <person name="Cai J."/>
        </authorList>
    </citation>
    <scope>NUCLEOTIDE SEQUENCE</scope>
    <source>
        <strain evidence="3">P33-2</strain>
    </source>
</reference>
<feature type="domain" description="MoaB/Mog" evidence="2">
    <location>
        <begin position="4"/>
        <end position="170"/>
    </location>
</feature>
<dbReference type="InterPro" id="IPR050101">
    <property type="entry name" value="CinA"/>
</dbReference>
<reference evidence="4 6" key="2">
    <citation type="submission" date="2018-12" db="EMBL/GenBank/DDBJ databases">
        <title>A novel vanA-carrying plasmid in a clinical isolate of Enterococcus avium.</title>
        <authorList>
            <person name="Bernasconi O.J."/>
            <person name="Luzzaro F."/>
            <person name="Endimiani A."/>
        </authorList>
    </citation>
    <scope>NUCLEOTIDE SEQUENCE [LARGE SCALE GENOMIC DNA]</scope>
    <source>
        <strain evidence="4 6">LC0559/18</strain>
    </source>
</reference>
<evidence type="ECO:0000259" key="2">
    <source>
        <dbReference type="SMART" id="SM00852"/>
    </source>
</evidence>
<dbReference type="AlphaFoldDB" id="A0A2N8PZS0"/>
<comment type="caution">
    <text evidence="3">The sequence shown here is derived from an EMBL/GenBank/DDBJ whole genome shotgun (WGS) entry which is preliminary data.</text>
</comment>
<accession>A0A2N8PZS0</accession>
<comment type="similarity">
    <text evidence="1">Belongs to the CinA family.</text>
</comment>
<evidence type="ECO:0000256" key="1">
    <source>
        <dbReference type="HAMAP-Rule" id="MF_00226"/>
    </source>
</evidence>
<dbReference type="Proteomes" id="UP000288388">
    <property type="component" value="Unassembled WGS sequence"/>
</dbReference>
<dbReference type="GeneID" id="69569355"/>
<dbReference type="NCBIfam" id="TIGR00199">
    <property type="entry name" value="PncC_domain"/>
    <property type="match status" value="1"/>
</dbReference>
<dbReference type="Pfam" id="PF00994">
    <property type="entry name" value="MoCF_biosynth"/>
    <property type="match status" value="1"/>
</dbReference>
<dbReference type="Proteomes" id="UP001260773">
    <property type="component" value="Unassembled WGS sequence"/>
</dbReference>
<reference evidence="5 7" key="1">
    <citation type="submission" date="2017-10" db="EMBL/GenBank/DDBJ databases">
        <title>FDA dAtabase for Regulatory Grade micrObial Sequences (FDA-ARGOS): Supporting development and validation of Infectious Disease Dx tests.</title>
        <authorList>
            <person name="Campos J."/>
            <person name="Goldberg B."/>
            <person name="Tallon L.J."/>
            <person name="Sadzewicz L."/>
            <person name="Sengamalay N."/>
            <person name="Ott S."/>
            <person name="Godinez A."/>
            <person name="Nagaraj S."/>
            <person name="Vyas G."/>
            <person name="Aluvathingal J."/>
            <person name="Nadendla S."/>
            <person name="Geyer C."/>
            <person name="Nandy P."/>
            <person name="Hobson J."/>
            <person name="Sichtig H."/>
        </authorList>
    </citation>
    <scope>NUCLEOTIDE SEQUENCE [LARGE SCALE GENOMIC DNA]</scope>
    <source>
        <strain evidence="5 7">FDAARGOS_185</strain>
    </source>
</reference>
<dbReference type="RefSeq" id="WP_048719424.1">
    <property type="nucleotide sequence ID" value="NZ_CAAKNX010000139.1"/>
</dbReference>
<dbReference type="InterPro" id="IPR041424">
    <property type="entry name" value="CinA_KH"/>
</dbReference>
<dbReference type="Gene3D" id="3.30.70.2860">
    <property type="match status" value="1"/>
</dbReference>
<dbReference type="HAMAP" id="MF_00226_B">
    <property type="entry name" value="CinA_B"/>
    <property type="match status" value="1"/>
</dbReference>
<evidence type="ECO:0000313" key="8">
    <source>
        <dbReference type="Proteomes" id="UP001260773"/>
    </source>
</evidence>
<dbReference type="InterPro" id="IPR036425">
    <property type="entry name" value="MoaB/Mog-like_dom_sf"/>
</dbReference>
<dbReference type="NCBIfam" id="NF001813">
    <property type="entry name" value="PRK00549.1"/>
    <property type="match status" value="1"/>
</dbReference>
<sequence>MKAEIIAVGTELLLGQVVNTNATFLSEKLADMGIEVYYHTVVGDNPQRLEELLQLADTRSELIILCGGLGPTDDDLTKNVLAEHVGVPLVQNQAGLEALNSFFIQRQSTMTPNNLRQIETLQDGIPLPNRTGLAIGCLYKGKKNNYILLPGPPSELKPMFLEQARPLLEKEFPTTEKLTSRVLRFFGIGESKLVTDLAEMITHQSNPTIAPYAKPNEVTLRITAKTEDEISANALLNQTEAEIMAKVGEFFYGYGEENSLVEVVVNLLKEKQLSITAAESLTAGEFQATLGTIPGVSEVFPGGFVTYSETTKASFLGINPMLLESVGVVSEECAKEMAEAALRLAETDFALSFTGVAGPDELEGKPKGTVYIALAQKDGETLISENHFTRDRSYVRHSSVMKGLDMVRRAILNKS</sequence>
<dbReference type="EMBL" id="RYZS01000001">
    <property type="protein sequence ID" value="RVU93722.1"/>
    <property type="molecule type" value="Genomic_DNA"/>
</dbReference>
<protein>
    <recommendedName>
        <fullName evidence="1">Putative competence-damage inducible protein</fullName>
    </recommendedName>
</protein>
<dbReference type="EMBL" id="PDXQ01000001">
    <property type="protein sequence ID" value="TRZ35461.1"/>
    <property type="molecule type" value="Genomic_DNA"/>
</dbReference>
<evidence type="ECO:0000313" key="3">
    <source>
        <dbReference type="EMBL" id="MDT2404960.1"/>
    </source>
</evidence>
<evidence type="ECO:0000313" key="7">
    <source>
        <dbReference type="Proteomes" id="UP000316316"/>
    </source>
</evidence>
<evidence type="ECO:0000313" key="6">
    <source>
        <dbReference type="Proteomes" id="UP000288388"/>
    </source>
</evidence>
<dbReference type="Proteomes" id="UP000316316">
    <property type="component" value="Unassembled WGS sequence"/>
</dbReference>
<dbReference type="SMART" id="SM00852">
    <property type="entry name" value="MoCF_biosynth"/>
    <property type="match status" value="1"/>
</dbReference>
<name>A0A2N8PZS0_ENTAV</name>
<dbReference type="NCBIfam" id="TIGR00200">
    <property type="entry name" value="cinA_nterm"/>
    <property type="match status" value="1"/>
</dbReference>
<dbReference type="PANTHER" id="PTHR13939:SF0">
    <property type="entry name" value="NMN AMIDOHYDROLASE-LIKE PROTEIN YFAY"/>
    <property type="match status" value="1"/>
</dbReference>
<dbReference type="PANTHER" id="PTHR13939">
    <property type="entry name" value="NICOTINAMIDE-NUCLEOTIDE AMIDOHYDROLASE PNCC"/>
    <property type="match status" value="1"/>
</dbReference>
<dbReference type="Pfam" id="PF18146">
    <property type="entry name" value="CinA_KH"/>
    <property type="match status" value="1"/>
</dbReference>
<evidence type="ECO:0000313" key="4">
    <source>
        <dbReference type="EMBL" id="RVU93722.1"/>
    </source>
</evidence>
<dbReference type="SUPFAM" id="SSF53218">
    <property type="entry name" value="Molybdenum cofactor biosynthesis proteins"/>
    <property type="match status" value="1"/>
</dbReference>
<dbReference type="InterPro" id="IPR008136">
    <property type="entry name" value="CinA_C"/>
</dbReference>
<dbReference type="EMBL" id="JARPWH010000155">
    <property type="protein sequence ID" value="MDT2404960.1"/>
    <property type="molecule type" value="Genomic_DNA"/>
</dbReference>
<dbReference type="Gene3D" id="3.40.980.10">
    <property type="entry name" value="MoaB/Mog-like domain"/>
    <property type="match status" value="1"/>
</dbReference>
<dbReference type="CDD" id="cd00885">
    <property type="entry name" value="cinA"/>
    <property type="match status" value="1"/>
</dbReference>
<dbReference type="NCBIfam" id="TIGR00177">
    <property type="entry name" value="molyb_syn"/>
    <property type="match status" value="1"/>
</dbReference>
<dbReference type="Pfam" id="PF02464">
    <property type="entry name" value="CinA"/>
    <property type="match status" value="1"/>
</dbReference>
<organism evidence="3 8">
    <name type="scientific">Enterococcus avium</name>
    <name type="common">Streptococcus avium</name>
    <dbReference type="NCBI Taxonomy" id="33945"/>
    <lineage>
        <taxon>Bacteria</taxon>
        <taxon>Bacillati</taxon>
        <taxon>Bacillota</taxon>
        <taxon>Bacilli</taxon>
        <taxon>Lactobacillales</taxon>
        <taxon>Enterococcaceae</taxon>
        <taxon>Enterococcus</taxon>
    </lineage>
</organism>